<gene>
    <name evidence="1" type="ORF">ElyMa_005057600</name>
</gene>
<name>A0AAV4JDQ9_9GAST</name>
<accession>A0AAV4JDQ9</accession>
<protein>
    <submittedName>
        <fullName evidence="1">Uncharacterized protein</fullName>
    </submittedName>
</protein>
<sequence length="92" mass="9978">MKRSNRLTFGLDDVSPTIAVVPPATETDGVVKQEPHELCAPLQLQQTQVTLLQTLTAQLSQIIQHAIPEAEPPPGHVAGKAEIYNNKNIMSV</sequence>
<organism evidence="1 2">
    <name type="scientific">Elysia marginata</name>
    <dbReference type="NCBI Taxonomy" id="1093978"/>
    <lineage>
        <taxon>Eukaryota</taxon>
        <taxon>Metazoa</taxon>
        <taxon>Spiralia</taxon>
        <taxon>Lophotrochozoa</taxon>
        <taxon>Mollusca</taxon>
        <taxon>Gastropoda</taxon>
        <taxon>Heterobranchia</taxon>
        <taxon>Euthyneura</taxon>
        <taxon>Panpulmonata</taxon>
        <taxon>Sacoglossa</taxon>
        <taxon>Placobranchoidea</taxon>
        <taxon>Plakobranchidae</taxon>
        <taxon>Elysia</taxon>
    </lineage>
</organism>
<proteinExistence type="predicted"/>
<dbReference type="Proteomes" id="UP000762676">
    <property type="component" value="Unassembled WGS sequence"/>
</dbReference>
<keyword evidence="2" id="KW-1185">Reference proteome</keyword>
<reference evidence="1 2" key="1">
    <citation type="journal article" date="2021" name="Elife">
        <title>Chloroplast acquisition without the gene transfer in kleptoplastic sea slugs, Plakobranchus ocellatus.</title>
        <authorList>
            <person name="Maeda T."/>
            <person name="Takahashi S."/>
            <person name="Yoshida T."/>
            <person name="Shimamura S."/>
            <person name="Takaki Y."/>
            <person name="Nagai Y."/>
            <person name="Toyoda A."/>
            <person name="Suzuki Y."/>
            <person name="Arimoto A."/>
            <person name="Ishii H."/>
            <person name="Satoh N."/>
            <person name="Nishiyama T."/>
            <person name="Hasebe M."/>
            <person name="Maruyama T."/>
            <person name="Minagawa J."/>
            <person name="Obokata J."/>
            <person name="Shigenobu S."/>
        </authorList>
    </citation>
    <scope>NUCLEOTIDE SEQUENCE [LARGE SCALE GENOMIC DNA]</scope>
</reference>
<dbReference type="AlphaFoldDB" id="A0AAV4JDQ9"/>
<dbReference type="EMBL" id="BMAT01010122">
    <property type="protein sequence ID" value="GFS20490.1"/>
    <property type="molecule type" value="Genomic_DNA"/>
</dbReference>
<evidence type="ECO:0000313" key="1">
    <source>
        <dbReference type="EMBL" id="GFS20490.1"/>
    </source>
</evidence>
<evidence type="ECO:0000313" key="2">
    <source>
        <dbReference type="Proteomes" id="UP000762676"/>
    </source>
</evidence>
<comment type="caution">
    <text evidence="1">The sequence shown here is derived from an EMBL/GenBank/DDBJ whole genome shotgun (WGS) entry which is preliminary data.</text>
</comment>